<evidence type="ECO:0000256" key="1">
    <source>
        <dbReference type="ARBA" id="ARBA00004651"/>
    </source>
</evidence>
<name>A0ABV7UJS5_9HYPH</name>
<sequence>MDFIPALPVLASYTLACIILFITPGPDMSLFLAKTICEGRRSALAAVAGAESGCLIHTLLAALGVSALLAASATAFLALKIVGALYLLWLAIGAIRHGSVLKVDATRQTQAPPLLQSYLTGLGVNLTNPKVVLFFVTFLPQFVSAHDPHAMGKLAFLGVWFVVLTTPLSALLVLAAGAIIRGVRARPWLVRALDYLFAGIFGLFALKILATQSRGP</sequence>
<feature type="transmembrane region" description="Helical" evidence="6">
    <location>
        <begin position="192"/>
        <end position="210"/>
    </location>
</feature>
<dbReference type="PANTHER" id="PTHR30086">
    <property type="entry name" value="ARGININE EXPORTER PROTEIN ARGO"/>
    <property type="match status" value="1"/>
</dbReference>
<evidence type="ECO:0000256" key="4">
    <source>
        <dbReference type="ARBA" id="ARBA00022989"/>
    </source>
</evidence>
<protein>
    <submittedName>
        <fullName evidence="7">LysE family translocator</fullName>
    </submittedName>
</protein>
<feature type="transmembrane region" description="Helical" evidence="6">
    <location>
        <begin position="75"/>
        <end position="95"/>
    </location>
</feature>
<proteinExistence type="predicted"/>
<dbReference type="PIRSF" id="PIRSF006324">
    <property type="entry name" value="LeuE"/>
    <property type="match status" value="1"/>
</dbReference>
<dbReference type="PANTHER" id="PTHR30086:SF20">
    <property type="entry name" value="ARGININE EXPORTER PROTEIN ARGO-RELATED"/>
    <property type="match status" value="1"/>
</dbReference>
<feature type="transmembrane region" description="Helical" evidence="6">
    <location>
        <begin position="159"/>
        <end position="180"/>
    </location>
</feature>
<dbReference type="Pfam" id="PF01810">
    <property type="entry name" value="LysE"/>
    <property type="match status" value="1"/>
</dbReference>
<evidence type="ECO:0000313" key="7">
    <source>
        <dbReference type="EMBL" id="MFC3638950.1"/>
    </source>
</evidence>
<evidence type="ECO:0000256" key="3">
    <source>
        <dbReference type="ARBA" id="ARBA00022692"/>
    </source>
</evidence>
<keyword evidence="2" id="KW-1003">Cell membrane</keyword>
<keyword evidence="5 6" id="KW-0472">Membrane</keyword>
<comment type="subcellular location">
    <subcellularLocation>
        <location evidence="1">Cell membrane</location>
        <topology evidence="1">Multi-pass membrane protein</topology>
    </subcellularLocation>
</comment>
<feature type="transmembrane region" description="Helical" evidence="6">
    <location>
        <begin position="6"/>
        <end position="23"/>
    </location>
</feature>
<dbReference type="EMBL" id="JBHRYC010000085">
    <property type="protein sequence ID" value="MFC3638950.1"/>
    <property type="molecule type" value="Genomic_DNA"/>
</dbReference>
<gene>
    <name evidence="7" type="ORF">ACFONL_16545</name>
</gene>
<comment type="caution">
    <text evidence="7">The sequence shown here is derived from an EMBL/GenBank/DDBJ whole genome shotgun (WGS) entry which is preliminary data.</text>
</comment>
<feature type="transmembrane region" description="Helical" evidence="6">
    <location>
        <begin position="44"/>
        <end position="69"/>
    </location>
</feature>
<dbReference type="RefSeq" id="WP_191321436.1">
    <property type="nucleotide sequence ID" value="NZ_BNCG01000080.1"/>
</dbReference>
<organism evidence="7 8">
    <name type="scientific">Camelimonas fluminis</name>
    <dbReference type="NCBI Taxonomy" id="1576911"/>
    <lineage>
        <taxon>Bacteria</taxon>
        <taxon>Pseudomonadati</taxon>
        <taxon>Pseudomonadota</taxon>
        <taxon>Alphaproteobacteria</taxon>
        <taxon>Hyphomicrobiales</taxon>
        <taxon>Chelatococcaceae</taxon>
        <taxon>Camelimonas</taxon>
    </lineage>
</organism>
<accession>A0ABV7UJS5</accession>
<keyword evidence="4 6" id="KW-1133">Transmembrane helix</keyword>
<feature type="transmembrane region" description="Helical" evidence="6">
    <location>
        <begin position="115"/>
        <end position="139"/>
    </location>
</feature>
<dbReference type="InterPro" id="IPR001123">
    <property type="entry name" value="LeuE-type"/>
</dbReference>
<dbReference type="Proteomes" id="UP001595704">
    <property type="component" value="Unassembled WGS sequence"/>
</dbReference>
<evidence type="ECO:0000313" key="8">
    <source>
        <dbReference type="Proteomes" id="UP001595704"/>
    </source>
</evidence>
<evidence type="ECO:0000256" key="5">
    <source>
        <dbReference type="ARBA" id="ARBA00023136"/>
    </source>
</evidence>
<keyword evidence="8" id="KW-1185">Reference proteome</keyword>
<keyword evidence="3 6" id="KW-0812">Transmembrane</keyword>
<evidence type="ECO:0000256" key="2">
    <source>
        <dbReference type="ARBA" id="ARBA00022475"/>
    </source>
</evidence>
<reference evidence="8" key="1">
    <citation type="journal article" date="2019" name="Int. J. Syst. Evol. Microbiol.">
        <title>The Global Catalogue of Microorganisms (GCM) 10K type strain sequencing project: providing services to taxonomists for standard genome sequencing and annotation.</title>
        <authorList>
            <consortium name="The Broad Institute Genomics Platform"/>
            <consortium name="The Broad Institute Genome Sequencing Center for Infectious Disease"/>
            <person name="Wu L."/>
            <person name="Ma J."/>
        </authorList>
    </citation>
    <scope>NUCLEOTIDE SEQUENCE [LARGE SCALE GENOMIC DNA]</scope>
    <source>
        <strain evidence="8">KCTC 42282</strain>
    </source>
</reference>
<evidence type="ECO:0000256" key="6">
    <source>
        <dbReference type="SAM" id="Phobius"/>
    </source>
</evidence>